<dbReference type="GO" id="GO:0005787">
    <property type="term" value="C:signal peptidase complex"/>
    <property type="evidence" value="ECO:0007669"/>
    <property type="project" value="TreeGrafter"/>
</dbReference>
<evidence type="ECO:0000313" key="5">
    <source>
        <dbReference type="EMBL" id="CAF1317576.1"/>
    </source>
</evidence>
<organism evidence="5 6">
    <name type="scientific">Rotaria sordida</name>
    <dbReference type="NCBI Taxonomy" id="392033"/>
    <lineage>
        <taxon>Eukaryota</taxon>
        <taxon>Metazoa</taxon>
        <taxon>Spiralia</taxon>
        <taxon>Gnathifera</taxon>
        <taxon>Rotifera</taxon>
        <taxon>Eurotatoria</taxon>
        <taxon>Bdelloidea</taxon>
        <taxon>Philodinida</taxon>
        <taxon>Philodinidae</taxon>
        <taxon>Rotaria</taxon>
    </lineage>
</organism>
<dbReference type="AlphaFoldDB" id="A0A815F200"/>
<evidence type="ECO:0000256" key="1">
    <source>
        <dbReference type="ARBA" id="ARBA00004648"/>
    </source>
</evidence>
<gene>
    <name evidence="5" type="ORF">ZHD862_LOCUS28833</name>
</gene>
<evidence type="ECO:0000256" key="2">
    <source>
        <dbReference type="ARBA" id="ARBA00019685"/>
    </source>
</evidence>
<evidence type="ECO:0000256" key="4">
    <source>
        <dbReference type="ARBA" id="ARBA00045533"/>
    </source>
</evidence>
<comment type="function">
    <text evidence="4">Catalytic component of the signal peptidase complex (SPC) which catalyzes the cleavage of N-terminal signal sequences from nascent proteins as they are translocated into the lumen of the endoplasmic reticulum. Specifically cleaves N-terminal signal peptides that contain a hydrophobic alpha-helix (h-region) shorter than 18-20 amino acids.</text>
</comment>
<evidence type="ECO:0000313" key="6">
    <source>
        <dbReference type="Proteomes" id="UP000663864"/>
    </source>
</evidence>
<proteinExistence type="predicted"/>
<dbReference type="EMBL" id="CAJNOT010002460">
    <property type="protein sequence ID" value="CAF1317576.1"/>
    <property type="molecule type" value="Genomic_DNA"/>
</dbReference>
<protein>
    <recommendedName>
        <fullName evidence="2">Signal peptidase complex catalytic subunit SEC11</fullName>
    </recommendedName>
    <alternativeName>
        <fullName evidence="3">Signal peptidase complex catalytic subunit sec11</fullName>
    </alternativeName>
</protein>
<dbReference type="CDD" id="cd06530">
    <property type="entry name" value="S26_SPase_I"/>
    <property type="match status" value="1"/>
</dbReference>
<comment type="subcellular location">
    <subcellularLocation>
        <location evidence="1">Endoplasmic reticulum membrane</location>
        <topology evidence="1">Single-pass type II membrane protein</topology>
    </subcellularLocation>
</comment>
<dbReference type="PANTHER" id="PTHR10806">
    <property type="entry name" value="SIGNAL PEPTIDASE COMPLEX CATALYTIC SUBUNIT SEC11"/>
    <property type="match status" value="1"/>
</dbReference>
<dbReference type="NCBIfam" id="TIGR02228">
    <property type="entry name" value="sigpep_I_arch"/>
    <property type="match status" value="1"/>
</dbReference>
<dbReference type="Proteomes" id="UP000663864">
    <property type="component" value="Unassembled WGS sequence"/>
</dbReference>
<accession>A0A815F200</accession>
<evidence type="ECO:0000256" key="3">
    <source>
        <dbReference type="ARBA" id="ARBA00021755"/>
    </source>
</evidence>
<dbReference type="GO" id="GO:0004252">
    <property type="term" value="F:serine-type endopeptidase activity"/>
    <property type="evidence" value="ECO:0007669"/>
    <property type="project" value="InterPro"/>
</dbReference>
<name>A0A815F200_9BILA</name>
<comment type="caution">
    <text evidence="5">The sequence shown here is derived from an EMBL/GenBank/DDBJ whole genome shotgun (WGS) entry which is preliminary data.</text>
</comment>
<reference evidence="5" key="1">
    <citation type="submission" date="2021-02" db="EMBL/GenBank/DDBJ databases">
        <authorList>
            <person name="Nowell W R."/>
        </authorList>
    </citation>
    <scope>NUCLEOTIDE SEQUENCE</scope>
</reference>
<dbReference type="PANTHER" id="PTHR10806:SF6">
    <property type="entry name" value="SIGNAL PEPTIDASE COMPLEX CATALYTIC SUBUNIT SEC11"/>
    <property type="match status" value="1"/>
</dbReference>
<dbReference type="InterPro" id="IPR019533">
    <property type="entry name" value="Peptidase_S26"/>
</dbReference>
<dbReference type="GO" id="GO:0006465">
    <property type="term" value="P:signal peptide processing"/>
    <property type="evidence" value="ECO:0007669"/>
    <property type="project" value="InterPro"/>
</dbReference>
<sequence length="435" mass="49401">MHQLRESIDLVLRYTLVSSTIIIIWKSLMLLTNCANPIIISLSVAVGPAFNSRGNFLLLTNYSTEFVRAGDIVVFRIEGRDIPTVHRVIKVHGKNDGYVKFLTKGDTNQVDDRGLYSPGQLWLERKDIIGKVKGYMPYIGSIFILMRTADLFNINIQYCMSLPQHALQSLEINRVTQVRVLGDYCIHIVKNISQWKIGISPILANAFGLGPFKDIFWSNEFEPGAPYRTTVRESLSEREILIATLSTGSVAFRDGINYIDTTRTMRCCRQDGLILKPSKPLTTNILLISDWTFNKGITQGELYSTKAMIKNQIFSIIFASSMERNYSLIPSMIGSSSSGLIYSLLWYFNDSLSTKYAFMGELNEWRFISQQRFYSLTINSDNIQMIIMVKGVPNELVDILVHNSKFESILHLICHFSDEKLQAPIIINSTNITRS</sequence>
<dbReference type="InterPro" id="IPR001733">
    <property type="entry name" value="Peptidase_S26B"/>
</dbReference>